<evidence type="ECO:0000313" key="5">
    <source>
        <dbReference type="Proteomes" id="UP000509750"/>
    </source>
</evidence>
<dbReference type="KEGG" id="halg:HUG10_19420"/>
<gene>
    <name evidence="4" type="ORF">HUG10_19420</name>
</gene>
<dbReference type="EMBL" id="CP058530">
    <property type="protein sequence ID" value="QLG29774.1"/>
    <property type="molecule type" value="Genomic_DNA"/>
</dbReference>
<evidence type="ECO:0000313" key="4">
    <source>
        <dbReference type="EMBL" id="QLG29774.1"/>
    </source>
</evidence>
<feature type="domain" description="Transcriptional regulator TbsP-like C-terminal" evidence="3">
    <location>
        <begin position="173"/>
        <end position="292"/>
    </location>
</feature>
<feature type="domain" description="Transcriptional regulator TbsP N-terminal" evidence="2">
    <location>
        <begin position="10"/>
        <end position="100"/>
    </location>
</feature>
<keyword evidence="4" id="KW-0614">Plasmid</keyword>
<dbReference type="OrthoDB" id="342758at2157"/>
<dbReference type="InterPro" id="IPR056163">
    <property type="entry name" value="TbsP_C"/>
</dbReference>
<sequence length="299" mass="31669">MTPATDTGSVRRLLRDPIGSTDEVIVVSDHVTVLREAVLVVAEADEDAPDHVRLLGTEGALSRACDDFLAASRAADLVEEERLSMRVSEQGHLPSLVITGGEGGDPNRQSAAGEVEDPSRHSDSGEVTTISPLPGNDAVAVRTDEADPVATIRSAFARSFSDAAEYEVGVPGYTRLLESLDVAVGPAVREDVASVMEAGVTVRSSADGVDEIDTILLVGGRNGAQLFELSEWAEDLGVASRATMSSRKRQLEAAGLLTTEKIRADVGRPRQRLLVAPEELRDSPPADLIRGARDALVDE</sequence>
<feature type="region of interest" description="Disordered" evidence="1">
    <location>
        <begin position="95"/>
        <end position="138"/>
    </location>
</feature>
<organism evidence="4 5">
    <name type="scientific">Halorarum halophilum</name>
    <dbReference type="NCBI Taxonomy" id="2743090"/>
    <lineage>
        <taxon>Archaea</taxon>
        <taxon>Methanobacteriati</taxon>
        <taxon>Methanobacteriota</taxon>
        <taxon>Stenosarchaea group</taxon>
        <taxon>Halobacteria</taxon>
        <taxon>Halobacteriales</taxon>
        <taxon>Haloferacaceae</taxon>
        <taxon>Halorarum</taxon>
    </lineage>
</organism>
<dbReference type="GeneID" id="56031051"/>
<keyword evidence="5" id="KW-1185">Reference proteome</keyword>
<proteinExistence type="predicted"/>
<name>A0A7D5KAC1_9EURY</name>
<geneLocation type="plasmid" evidence="4 5">
    <name>unnamed1</name>
</geneLocation>
<dbReference type="InterPro" id="IPR043859">
    <property type="entry name" value="TbsP-like_N"/>
</dbReference>
<evidence type="ECO:0000256" key="1">
    <source>
        <dbReference type="SAM" id="MobiDB-lite"/>
    </source>
</evidence>
<dbReference type="AlphaFoldDB" id="A0A7D5KAC1"/>
<reference evidence="4 5" key="1">
    <citation type="submission" date="2020-07" db="EMBL/GenBank/DDBJ databases">
        <title>Gai3-2, isolated from salt lake.</title>
        <authorList>
            <person name="Cui H."/>
            <person name="Shi X."/>
        </authorList>
    </citation>
    <scope>NUCLEOTIDE SEQUENCE [LARGE SCALE GENOMIC DNA]</scope>
    <source>
        <strain evidence="4 5">Gai3-2</strain>
        <plasmid evidence="4 5">unnamed1</plasmid>
    </source>
</reference>
<evidence type="ECO:0000259" key="3">
    <source>
        <dbReference type="Pfam" id="PF23336"/>
    </source>
</evidence>
<evidence type="ECO:0000259" key="2">
    <source>
        <dbReference type="Pfam" id="PF19138"/>
    </source>
</evidence>
<dbReference type="RefSeq" id="WP_179171348.1">
    <property type="nucleotide sequence ID" value="NZ_CP058530.1"/>
</dbReference>
<dbReference type="Proteomes" id="UP000509750">
    <property type="component" value="Plasmid unnamed1"/>
</dbReference>
<accession>A0A7D5KAC1</accession>
<dbReference type="Pfam" id="PF19138">
    <property type="entry name" value="TbsP_N"/>
    <property type="match status" value="1"/>
</dbReference>
<dbReference type="Pfam" id="PF23336">
    <property type="entry name" value="HTH_TbsP_C"/>
    <property type="match status" value="1"/>
</dbReference>
<protein>
    <submittedName>
        <fullName evidence="4">Uncharacterized protein</fullName>
    </submittedName>
</protein>